<evidence type="ECO:0000313" key="6">
    <source>
        <dbReference type="Proteomes" id="UP001162131"/>
    </source>
</evidence>
<gene>
    <name evidence="5" type="ORF">BSTOLATCC_MIC31682</name>
</gene>
<dbReference type="Proteomes" id="UP001162131">
    <property type="component" value="Unassembled WGS sequence"/>
</dbReference>
<dbReference type="InterPro" id="IPR040637">
    <property type="entry name" value="Ribosomal_uL10-like_insert"/>
</dbReference>
<dbReference type="SUPFAM" id="SSF160369">
    <property type="entry name" value="Ribosomal protein L10-like"/>
    <property type="match status" value="1"/>
</dbReference>
<dbReference type="Pfam" id="PF00466">
    <property type="entry name" value="Ribosomal_L10"/>
    <property type="match status" value="1"/>
</dbReference>
<dbReference type="InterPro" id="IPR050323">
    <property type="entry name" value="Ribosomal_protein_uL10"/>
</dbReference>
<name>A0AAU9JBE4_9CILI</name>
<evidence type="ECO:0000256" key="1">
    <source>
        <dbReference type="ARBA" id="ARBA00008889"/>
    </source>
</evidence>
<evidence type="ECO:0000256" key="3">
    <source>
        <dbReference type="ARBA" id="ARBA00023274"/>
    </source>
</evidence>
<comment type="similarity">
    <text evidence="1">Belongs to the universal ribosomal protein uL10 family.</text>
</comment>
<feature type="domain" description="Large ribosomal subunit protein uL10-like insertion" evidence="4">
    <location>
        <begin position="129"/>
        <end position="198"/>
    </location>
</feature>
<evidence type="ECO:0000256" key="2">
    <source>
        <dbReference type="ARBA" id="ARBA00022980"/>
    </source>
</evidence>
<dbReference type="AlphaFoldDB" id="A0AAU9JBE4"/>
<dbReference type="InterPro" id="IPR043141">
    <property type="entry name" value="Ribosomal_uL10-like_sf"/>
</dbReference>
<comment type="caution">
    <text evidence="5">The sequence shown here is derived from an EMBL/GenBank/DDBJ whole genome shotgun (WGS) entry which is preliminary data.</text>
</comment>
<dbReference type="Pfam" id="PF17777">
    <property type="entry name" value="RL10P_insert"/>
    <property type="match status" value="1"/>
</dbReference>
<dbReference type="GO" id="GO:0003735">
    <property type="term" value="F:structural constituent of ribosome"/>
    <property type="evidence" value="ECO:0007669"/>
    <property type="project" value="TreeGrafter"/>
</dbReference>
<keyword evidence="6" id="KW-1185">Reference proteome</keyword>
<sequence length="281" mass="31471">MSKREKKIESDECWFKLWQLTEEYPVVLICNCFLVGNTVLSQLRSKIRGKGVMLFGKNTLIRAGLKKKLEILNINSSCKGAKQTANDWQRKNLEVLIRNLQGKVCMIFCKEEFLEVIEIVNKITVQRPARLGEIAPADVYTVPGPTDLDPTKTCYFAVYNIATKISKGKIEIVNKAHIIKKGQAIQENDKNMLEHIGIHPFTSKLEISHVVDHGKLLSSSVITMDKSLLIQKFCEGAKTITALSLEIGFPIPNSIPLSISKGVNFLSNLASLSNYSLKKTH</sequence>
<dbReference type="Gene3D" id="3.90.105.20">
    <property type="match status" value="1"/>
</dbReference>
<organism evidence="5 6">
    <name type="scientific">Blepharisma stoltei</name>
    <dbReference type="NCBI Taxonomy" id="1481888"/>
    <lineage>
        <taxon>Eukaryota</taxon>
        <taxon>Sar</taxon>
        <taxon>Alveolata</taxon>
        <taxon>Ciliophora</taxon>
        <taxon>Postciliodesmatophora</taxon>
        <taxon>Heterotrichea</taxon>
        <taxon>Heterotrichida</taxon>
        <taxon>Blepharismidae</taxon>
        <taxon>Blepharisma</taxon>
    </lineage>
</organism>
<dbReference type="GO" id="GO:0070180">
    <property type="term" value="F:large ribosomal subunit rRNA binding"/>
    <property type="evidence" value="ECO:0007669"/>
    <property type="project" value="TreeGrafter"/>
</dbReference>
<proteinExistence type="inferred from homology"/>
<protein>
    <recommendedName>
        <fullName evidence="4">Large ribosomal subunit protein uL10-like insertion domain-containing protein</fullName>
    </recommendedName>
</protein>
<dbReference type="GO" id="GO:0022625">
    <property type="term" value="C:cytosolic large ribosomal subunit"/>
    <property type="evidence" value="ECO:0007669"/>
    <property type="project" value="TreeGrafter"/>
</dbReference>
<keyword evidence="3" id="KW-0687">Ribonucleoprotein</keyword>
<evidence type="ECO:0000259" key="4">
    <source>
        <dbReference type="Pfam" id="PF17777"/>
    </source>
</evidence>
<dbReference type="InterPro" id="IPR001790">
    <property type="entry name" value="Ribosomal_uL10"/>
</dbReference>
<dbReference type="PANTHER" id="PTHR45699">
    <property type="entry name" value="60S ACIDIC RIBOSOMAL PROTEIN P0"/>
    <property type="match status" value="1"/>
</dbReference>
<dbReference type="PANTHER" id="PTHR45699:SF3">
    <property type="entry name" value="LARGE RIBOSOMAL SUBUNIT PROTEIN UL10"/>
    <property type="match status" value="1"/>
</dbReference>
<dbReference type="Gene3D" id="3.30.70.1730">
    <property type="match status" value="1"/>
</dbReference>
<dbReference type="GO" id="GO:0000027">
    <property type="term" value="P:ribosomal large subunit assembly"/>
    <property type="evidence" value="ECO:0007669"/>
    <property type="project" value="TreeGrafter"/>
</dbReference>
<reference evidence="5" key="1">
    <citation type="submission" date="2021-09" db="EMBL/GenBank/DDBJ databases">
        <authorList>
            <consortium name="AG Swart"/>
            <person name="Singh M."/>
            <person name="Singh A."/>
            <person name="Seah K."/>
            <person name="Emmerich C."/>
        </authorList>
    </citation>
    <scope>NUCLEOTIDE SEQUENCE</scope>
    <source>
        <strain evidence="5">ATCC30299</strain>
    </source>
</reference>
<dbReference type="InterPro" id="IPR043164">
    <property type="entry name" value="Ribosomal_uL10-like_insert_sf"/>
</dbReference>
<evidence type="ECO:0000313" key="5">
    <source>
        <dbReference type="EMBL" id="CAG9322556.1"/>
    </source>
</evidence>
<dbReference type="EMBL" id="CAJZBQ010000032">
    <property type="protein sequence ID" value="CAG9322556.1"/>
    <property type="molecule type" value="Genomic_DNA"/>
</dbReference>
<keyword evidence="2" id="KW-0689">Ribosomal protein</keyword>
<dbReference type="GO" id="GO:0002181">
    <property type="term" value="P:cytoplasmic translation"/>
    <property type="evidence" value="ECO:0007669"/>
    <property type="project" value="TreeGrafter"/>
</dbReference>
<accession>A0AAU9JBE4</accession>